<evidence type="ECO:0000313" key="3">
    <source>
        <dbReference type="EMBL" id="PJE94961.1"/>
    </source>
</evidence>
<keyword evidence="2" id="KW-0812">Transmembrane</keyword>
<protein>
    <submittedName>
        <fullName evidence="3">Uncharacterized protein</fullName>
    </submittedName>
</protein>
<feature type="compositionally biased region" description="Basic and acidic residues" evidence="1">
    <location>
        <begin position="304"/>
        <end position="319"/>
    </location>
</feature>
<feature type="transmembrane region" description="Helical" evidence="2">
    <location>
        <begin position="89"/>
        <end position="111"/>
    </location>
</feature>
<dbReference type="AlphaFoldDB" id="A0A2M8LSN2"/>
<gene>
    <name evidence="3" type="ORF">CUT44_25160</name>
</gene>
<feature type="region of interest" description="Disordered" evidence="1">
    <location>
        <begin position="1"/>
        <end position="82"/>
    </location>
</feature>
<accession>A0A2M8LSN2</accession>
<feature type="compositionally biased region" description="Basic and acidic residues" evidence="1">
    <location>
        <begin position="8"/>
        <end position="17"/>
    </location>
</feature>
<feature type="compositionally biased region" description="Pro residues" evidence="1">
    <location>
        <begin position="21"/>
        <end position="30"/>
    </location>
</feature>
<dbReference type="Proteomes" id="UP000230407">
    <property type="component" value="Unassembled WGS sequence"/>
</dbReference>
<evidence type="ECO:0000256" key="2">
    <source>
        <dbReference type="SAM" id="Phobius"/>
    </source>
</evidence>
<reference evidence="3 4" key="1">
    <citation type="submission" date="2017-11" db="EMBL/GenBank/DDBJ databases">
        <title>Streptomyces carmine sp. nov., a novel actinomycete isolated from Sophora alopecuroides in Xinjiang, China.</title>
        <authorList>
            <person name="Wang Y."/>
            <person name="Luo X."/>
            <person name="Wan C."/>
            <person name="Zhang L."/>
        </authorList>
    </citation>
    <scope>NUCLEOTIDE SEQUENCE [LARGE SCALE GENOMIC DNA]</scope>
    <source>
        <strain evidence="3 4">TRM SA0054</strain>
    </source>
</reference>
<sequence>MPVSTEADPVRTPEPMRSRPVVPPRPAAEPRPPRAAGAVPPIPTGPPPAFPGPRAFPDGPPPAHPVVPPPAPPSVPVPERAGRRPVRTAAAALCLVLGFGLLGGAAAGTWLTGDSGGGTAVGYDEARSLWRETPVDTLFPPTLDGSGAGPGQADRRWVRIGVAPDGGCAGAFDPLLARVLSPAGCERLLRATYVDETGSGVTTVGLLFTEADRAETRALRERFDREGLARRGDLMPRPHAVPGTAAAGFGDAQRASWTVRPLADVPVVVYAVSGFADGRAVEDPRPADGTGGADRTSAPAESGLGHDARGIADRIERGVRRAAAPGTTEGAGKDR</sequence>
<evidence type="ECO:0000256" key="1">
    <source>
        <dbReference type="SAM" id="MobiDB-lite"/>
    </source>
</evidence>
<comment type="caution">
    <text evidence="3">The sequence shown here is derived from an EMBL/GenBank/DDBJ whole genome shotgun (WGS) entry which is preliminary data.</text>
</comment>
<keyword evidence="2" id="KW-0472">Membrane</keyword>
<feature type="compositionally biased region" description="Pro residues" evidence="1">
    <location>
        <begin position="58"/>
        <end position="76"/>
    </location>
</feature>
<feature type="region of interest" description="Disordered" evidence="1">
    <location>
        <begin position="279"/>
        <end position="335"/>
    </location>
</feature>
<keyword evidence="4" id="KW-1185">Reference proteome</keyword>
<feature type="compositionally biased region" description="Pro residues" evidence="1">
    <location>
        <begin position="40"/>
        <end position="51"/>
    </location>
</feature>
<name>A0A2M8LSN2_9ACTN</name>
<evidence type="ECO:0000313" key="4">
    <source>
        <dbReference type="Proteomes" id="UP000230407"/>
    </source>
</evidence>
<organism evidence="3 4">
    <name type="scientific">Streptomyces carminius</name>
    <dbReference type="NCBI Taxonomy" id="2665496"/>
    <lineage>
        <taxon>Bacteria</taxon>
        <taxon>Bacillati</taxon>
        <taxon>Actinomycetota</taxon>
        <taxon>Actinomycetes</taxon>
        <taxon>Kitasatosporales</taxon>
        <taxon>Streptomycetaceae</taxon>
        <taxon>Streptomyces</taxon>
    </lineage>
</organism>
<dbReference type="EMBL" id="PGGW01000067">
    <property type="protein sequence ID" value="PJE94961.1"/>
    <property type="molecule type" value="Genomic_DNA"/>
</dbReference>
<proteinExistence type="predicted"/>
<keyword evidence="2" id="KW-1133">Transmembrane helix</keyword>